<dbReference type="InterPro" id="IPR015421">
    <property type="entry name" value="PyrdxlP-dep_Trfase_major"/>
</dbReference>
<keyword evidence="5 6" id="KW-0663">Pyridoxal phosphate</keyword>
<keyword evidence="4 7" id="KW-0808">Transferase</keyword>
<sequence>MSLAHDHLSGRDLAPNDLDAFWMPFTANRAFKKNPRMIAGAKDMHYVTPEGRKILDGVAGLWCCNAGHGRKPIVEAIQKQAAELDYSPAFQFGHPKAFQLASRIAALAPADLDHVFFANSGSEAVDTALKIALAYWNVKGQGQKTRLIGRERGYHGVGFGGISVGGIVSNRKFFGSLLAGVDHLPHTYNRAEQAFSRGEPEWGAHLADELERIVTLHDASTVAAVIVEPMAGSTGVLPPPKGYLKRLREICDKHGILLIFDEVISGFGRLGYAFAAERYGVVPDMITFAKAVNSGTVPMGGVIARKGIYDAFMNGPDSVIELFHGYTYSGHPLAAAAGLATLDLYREEQLFERARALEPKWIDAMMSLKGLPNVLDIRAIGLVGAIDLASKPDAVGKRAFEAMDLGFRDHDLMIRITGETIAVTPPLIISEEQIGELVDKLGKIIKAVA</sequence>
<comment type="similarity">
    <text evidence="2 6">Belongs to the class-III pyridoxal-phosphate-dependent aminotransferase family.</text>
</comment>
<dbReference type="GO" id="GO:0016223">
    <property type="term" value="F:beta-alanine:pyruvate transaminase activity"/>
    <property type="evidence" value="ECO:0007669"/>
    <property type="project" value="UniProtKB-EC"/>
</dbReference>
<gene>
    <name evidence="7" type="ORF">SLNSH_12510</name>
</gene>
<evidence type="ECO:0000256" key="5">
    <source>
        <dbReference type="ARBA" id="ARBA00022898"/>
    </source>
</evidence>
<evidence type="ECO:0000256" key="4">
    <source>
        <dbReference type="ARBA" id="ARBA00022679"/>
    </source>
</evidence>
<dbReference type="AlphaFoldDB" id="A0A2T1HSI0"/>
<dbReference type="PANTHER" id="PTHR42684">
    <property type="entry name" value="ADENOSYLMETHIONINE-8-AMINO-7-OXONONANOATE AMINOTRANSFERASE"/>
    <property type="match status" value="1"/>
</dbReference>
<dbReference type="Proteomes" id="UP000239772">
    <property type="component" value="Unassembled WGS sequence"/>
</dbReference>
<name>A0A2T1HSI0_9HYPH</name>
<reference evidence="8" key="1">
    <citation type="submission" date="2018-03" db="EMBL/GenBank/DDBJ databases">
        <authorList>
            <person name="Sun L."/>
            <person name="Liu H."/>
            <person name="Chen W."/>
            <person name="Huang K."/>
            <person name="Liu W."/>
            <person name="Gao X."/>
        </authorList>
    </citation>
    <scope>NUCLEOTIDE SEQUENCE [LARGE SCALE GENOMIC DNA]</scope>
    <source>
        <strain evidence="8">SH9</strain>
    </source>
</reference>
<proteinExistence type="inferred from homology"/>
<dbReference type="GO" id="GO:0030170">
    <property type="term" value="F:pyridoxal phosphate binding"/>
    <property type="evidence" value="ECO:0007669"/>
    <property type="project" value="InterPro"/>
</dbReference>
<dbReference type="GO" id="GO:0004015">
    <property type="term" value="F:adenosylmethionine-8-amino-7-oxononanoate transaminase activity"/>
    <property type="evidence" value="ECO:0007669"/>
    <property type="project" value="TreeGrafter"/>
</dbReference>
<evidence type="ECO:0000256" key="1">
    <source>
        <dbReference type="ARBA" id="ARBA00001933"/>
    </source>
</evidence>
<accession>A0A2T1HSI0</accession>
<comment type="caution">
    <text evidence="7">The sequence shown here is derived from an EMBL/GenBank/DDBJ whole genome shotgun (WGS) entry which is preliminary data.</text>
</comment>
<evidence type="ECO:0000256" key="2">
    <source>
        <dbReference type="ARBA" id="ARBA00008954"/>
    </source>
</evidence>
<dbReference type="RefSeq" id="WP_106337341.1">
    <property type="nucleotide sequence ID" value="NZ_PVZS01000012.1"/>
</dbReference>
<dbReference type="InterPro" id="IPR015422">
    <property type="entry name" value="PyrdxlP-dep_Trfase_small"/>
</dbReference>
<keyword evidence="8" id="KW-1185">Reference proteome</keyword>
<dbReference type="GO" id="GO:0009102">
    <property type="term" value="P:biotin biosynthetic process"/>
    <property type="evidence" value="ECO:0007669"/>
    <property type="project" value="TreeGrafter"/>
</dbReference>
<evidence type="ECO:0000256" key="3">
    <source>
        <dbReference type="ARBA" id="ARBA00022576"/>
    </source>
</evidence>
<evidence type="ECO:0000313" key="8">
    <source>
        <dbReference type="Proteomes" id="UP000239772"/>
    </source>
</evidence>
<dbReference type="PROSITE" id="PS00600">
    <property type="entry name" value="AA_TRANSFER_CLASS_3"/>
    <property type="match status" value="1"/>
</dbReference>
<dbReference type="InterPro" id="IPR005814">
    <property type="entry name" value="Aminotrans_3"/>
</dbReference>
<dbReference type="InterPro" id="IPR015424">
    <property type="entry name" value="PyrdxlP-dep_Trfase"/>
</dbReference>
<organism evidence="7 8">
    <name type="scientific">Alsobacter soli</name>
    <dbReference type="NCBI Taxonomy" id="2109933"/>
    <lineage>
        <taxon>Bacteria</taxon>
        <taxon>Pseudomonadati</taxon>
        <taxon>Pseudomonadota</taxon>
        <taxon>Alphaproteobacteria</taxon>
        <taxon>Hyphomicrobiales</taxon>
        <taxon>Alsobacteraceae</taxon>
        <taxon>Alsobacter</taxon>
    </lineage>
</organism>
<dbReference type="EC" id="2.6.1.18" evidence="7"/>
<dbReference type="PANTHER" id="PTHR42684:SF1">
    <property type="entry name" value="BETA-ALANINE--PYRUVATE AMINOTRANSFERASE"/>
    <property type="match status" value="1"/>
</dbReference>
<dbReference type="OrthoDB" id="9801834at2"/>
<keyword evidence="3 7" id="KW-0032">Aminotransferase</keyword>
<dbReference type="FunFam" id="3.40.640.10:FF:000014">
    <property type="entry name" value="Adenosylmethionine-8-amino-7-oxononanoate aminotransferase, probable"/>
    <property type="match status" value="1"/>
</dbReference>
<dbReference type="SUPFAM" id="SSF53383">
    <property type="entry name" value="PLP-dependent transferases"/>
    <property type="match status" value="1"/>
</dbReference>
<dbReference type="EMBL" id="PVZS01000012">
    <property type="protein sequence ID" value="PSC04596.1"/>
    <property type="molecule type" value="Genomic_DNA"/>
</dbReference>
<dbReference type="Pfam" id="PF00202">
    <property type="entry name" value="Aminotran_3"/>
    <property type="match status" value="1"/>
</dbReference>
<dbReference type="InterPro" id="IPR049704">
    <property type="entry name" value="Aminotrans_3_PPA_site"/>
</dbReference>
<evidence type="ECO:0000256" key="6">
    <source>
        <dbReference type="RuleBase" id="RU003560"/>
    </source>
</evidence>
<dbReference type="Gene3D" id="3.40.640.10">
    <property type="entry name" value="Type I PLP-dependent aspartate aminotransferase-like (Major domain)"/>
    <property type="match status" value="1"/>
</dbReference>
<dbReference type="Gene3D" id="3.90.1150.10">
    <property type="entry name" value="Aspartate Aminotransferase, domain 1"/>
    <property type="match status" value="1"/>
</dbReference>
<comment type="cofactor">
    <cofactor evidence="1">
        <name>pyridoxal 5'-phosphate</name>
        <dbReference type="ChEBI" id="CHEBI:597326"/>
    </cofactor>
</comment>
<evidence type="ECO:0000313" key="7">
    <source>
        <dbReference type="EMBL" id="PSC04596.1"/>
    </source>
</evidence>
<protein>
    <submittedName>
        <fullName evidence="7">Aspartate aminotransferase family protein</fullName>
        <ecNumber evidence="7">2.6.1.18</ecNumber>
    </submittedName>
</protein>
<dbReference type="CDD" id="cd00610">
    <property type="entry name" value="OAT_like"/>
    <property type="match status" value="1"/>
</dbReference>